<proteinExistence type="predicted"/>
<accession>A0A1I5LTG2</accession>
<dbReference type="AlphaFoldDB" id="A0A1I5LTG2"/>
<evidence type="ECO:0000313" key="1">
    <source>
        <dbReference type="EMBL" id="SFP00639.1"/>
    </source>
</evidence>
<protein>
    <submittedName>
        <fullName evidence="1">Uncharacterized protein</fullName>
    </submittedName>
</protein>
<gene>
    <name evidence="1" type="ORF">SAMN04488056_11810</name>
</gene>
<dbReference type="STRING" id="655353.SAMN04488056_11810"/>
<sequence>MLFLQEITNGLNAQQYPKLGPTNTIENWKAFAIVKSANSILRNHKKSLSYKLYSFLRAVGAIAISLRNPILK</sequence>
<dbReference type="EMBL" id="FOVR01000018">
    <property type="protein sequence ID" value="SFP00639.1"/>
    <property type="molecule type" value="Genomic_DNA"/>
</dbReference>
<reference evidence="1 2" key="1">
    <citation type="submission" date="2016-10" db="EMBL/GenBank/DDBJ databases">
        <authorList>
            <person name="de Groot N.N."/>
        </authorList>
    </citation>
    <scope>NUCLEOTIDE SEQUENCE [LARGE SCALE GENOMIC DNA]</scope>
    <source>
        <strain evidence="1 2">CGMCC 1.9157</strain>
    </source>
</reference>
<keyword evidence="2" id="KW-1185">Reference proteome</keyword>
<dbReference type="Proteomes" id="UP000199236">
    <property type="component" value="Unassembled WGS sequence"/>
</dbReference>
<evidence type="ECO:0000313" key="2">
    <source>
        <dbReference type="Proteomes" id="UP000199236"/>
    </source>
</evidence>
<organism evidence="1 2">
    <name type="scientific">Cohaesibacter marisflavi</name>
    <dbReference type="NCBI Taxonomy" id="655353"/>
    <lineage>
        <taxon>Bacteria</taxon>
        <taxon>Pseudomonadati</taxon>
        <taxon>Pseudomonadota</taxon>
        <taxon>Alphaproteobacteria</taxon>
        <taxon>Hyphomicrobiales</taxon>
        <taxon>Cohaesibacteraceae</taxon>
    </lineage>
</organism>
<name>A0A1I5LTG2_9HYPH</name>